<evidence type="ECO:0000259" key="1">
    <source>
        <dbReference type="Pfam" id="PF12937"/>
    </source>
</evidence>
<dbReference type="OrthoDB" id="3219396at2759"/>
<reference evidence="2" key="1">
    <citation type="journal article" date="2020" name="Nat. Commun.">
        <title>Large-scale genome sequencing of mycorrhizal fungi provides insights into the early evolution of symbiotic traits.</title>
        <authorList>
            <person name="Miyauchi S."/>
            <person name="Kiss E."/>
            <person name="Kuo A."/>
            <person name="Drula E."/>
            <person name="Kohler A."/>
            <person name="Sanchez-Garcia M."/>
            <person name="Morin E."/>
            <person name="Andreopoulos B."/>
            <person name="Barry K.W."/>
            <person name="Bonito G."/>
            <person name="Buee M."/>
            <person name="Carver A."/>
            <person name="Chen C."/>
            <person name="Cichocki N."/>
            <person name="Clum A."/>
            <person name="Culley D."/>
            <person name="Crous P.W."/>
            <person name="Fauchery L."/>
            <person name="Girlanda M."/>
            <person name="Hayes R.D."/>
            <person name="Keri Z."/>
            <person name="LaButti K."/>
            <person name="Lipzen A."/>
            <person name="Lombard V."/>
            <person name="Magnuson J."/>
            <person name="Maillard F."/>
            <person name="Murat C."/>
            <person name="Nolan M."/>
            <person name="Ohm R.A."/>
            <person name="Pangilinan J."/>
            <person name="Pereira M.F."/>
            <person name="Perotto S."/>
            <person name="Peter M."/>
            <person name="Pfister S."/>
            <person name="Riley R."/>
            <person name="Sitrit Y."/>
            <person name="Stielow J.B."/>
            <person name="Szollosi G."/>
            <person name="Zifcakova L."/>
            <person name="Stursova M."/>
            <person name="Spatafora J.W."/>
            <person name="Tedersoo L."/>
            <person name="Vaario L.M."/>
            <person name="Yamada A."/>
            <person name="Yan M."/>
            <person name="Wang P."/>
            <person name="Xu J."/>
            <person name="Bruns T."/>
            <person name="Baldrian P."/>
            <person name="Vilgalys R."/>
            <person name="Dunand C."/>
            <person name="Henrissat B."/>
            <person name="Grigoriev I.V."/>
            <person name="Hibbett D."/>
            <person name="Nagy L.G."/>
            <person name="Martin F.M."/>
        </authorList>
    </citation>
    <scope>NUCLEOTIDE SEQUENCE</scope>
    <source>
        <strain evidence="2">UH-Tt-Lm1</strain>
    </source>
</reference>
<gene>
    <name evidence="2" type="ORF">BJ322DRAFT_1108340</name>
</gene>
<reference evidence="2" key="2">
    <citation type="submission" date="2020-11" db="EMBL/GenBank/DDBJ databases">
        <authorList>
            <consortium name="DOE Joint Genome Institute"/>
            <person name="Kuo A."/>
            <person name="Miyauchi S."/>
            <person name="Kiss E."/>
            <person name="Drula E."/>
            <person name="Kohler A."/>
            <person name="Sanchez-Garcia M."/>
            <person name="Andreopoulos B."/>
            <person name="Barry K.W."/>
            <person name="Bonito G."/>
            <person name="Buee M."/>
            <person name="Carver A."/>
            <person name="Chen C."/>
            <person name="Cichocki N."/>
            <person name="Clum A."/>
            <person name="Culley D."/>
            <person name="Crous P.W."/>
            <person name="Fauchery L."/>
            <person name="Girlanda M."/>
            <person name="Hayes R."/>
            <person name="Keri Z."/>
            <person name="Labutti K."/>
            <person name="Lipzen A."/>
            <person name="Lombard V."/>
            <person name="Magnuson J."/>
            <person name="Maillard F."/>
            <person name="Morin E."/>
            <person name="Murat C."/>
            <person name="Nolan M."/>
            <person name="Ohm R."/>
            <person name="Pangilinan J."/>
            <person name="Pereira M."/>
            <person name="Perotto S."/>
            <person name="Peter M."/>
            <person name="Riley R."/>
            <person name="Sitrit Y."/>
            <person name="Stielow B."/>
            <person name="Szollosi G."/>
            <person name="Zifcakova L."/>
            <person name="Stursova M."/>
            <person name="Spatafora J.W."/>
            <person name="Tedersoo L."/>
            <person name="Vaario L.-M."/>
            <person name="Yamada A."/>
            <person name="Yan M."/>
            <person name="Wang P."/>
            <person name="Xu J."/>
            <person name="Bruns T."/>
            <person name="Baldrian P."/>
            <person name="Vilgalys R."/>
            <person name="Henrissat B."/>
            <person name="Grigoriev I.V."/>
            <person name="Hibbett D."/>
            <person name="Nagy L.G."/>
            <person name="Martin F.M."/>
        </authorList>
    </citation>
    <scope>NUCLEOTIDE SEQUENCE</scope>
    <source>
        <strain evidence="2">UH-Tt-Lm1</strain>
    </source>
</reference>
<protein>
    <recommendedName>
        <fullName evidence="1">F-box domain-containing protein</fullName>
    </recommendedName>
</protein>
<dbReference type="Pfam" id="PF12937">
    <property type="entry name" value="F-box-like"/>
    <property type="match status" value="1"/>
</dbReference>
<dbReference type="InterPro" id="IPR001810">
    <property type="entry name" value="F-box_dom"/>
</dbReference>
<feature type="domain" description="F-box" evidence="1">
    <location>
        <begin position="26"/>
        <end position="72"/>
    </location>
</feature>
<comment type="caution">
    <text evidence="2">The sequence shown here is derived from an EMBL/GenBank/DDBJ whole genome shotgun (WGS) entry which is preliminary data.</text>
</comment>
<keyword evidence="3" id="KW-1185">Reference proteome</keyword>
<sequence>MIPSTTFNLPWPTSLGGTWFRPRCGLDDLPDDVLLDGVLHTLIVQDVLSVRMVNKRFYTLTRHASIWKRLLRRLNLLVPPLPPTSRRSFKNITGLEAERLFVRSLSLSKNLSSQNPTPYWARVVEAFHQVQSMVILPGGHHLVASVREETCNSFALMIFVLDYRNGGALPLAKTDTPTQAYNLQAKYMALHDQNGIMIAYTLKDIRSKKYKMTAQGFDISNLNPTFAVDAPVPLKYQCMALFCPLTALEELGDPDLNFPGSNEFFEHARRQEAPFKFIAELTSASPLGPINLAEMFGSPCMAVVKGSREILFKNLGLPGHSLIKCPPIGVGPPSENSAIKAIRLLPSEAAVLAVQMDRIYGVAFEVFPIPILGTVSNEGLPISALTLSRTDIESINITDNPPLFSTYPDFDLDPESPPGLIAQTSRTISAVCLAAEDPVTKKRTFCRISLPSRPWVESNRPLPVVPFPLPPEVEDAPGGREAFIRQYATHYCRLAPTRDLSPIGFAATDGKMNCLPGSNHSLVYWNVDSIRESSSLRAFAIYSAPPPAMTDDGDDPEVEEVEAIINGFPMRRKNLRIKLVHMWEELWSTIASVPARCLAWDECIGRMCVVLENDSRIFVIDFSQAPKEGMSLTLAFRTNSAEL</sequence>
<organism evidence="2 3">
    <name type="scientific">Thelephora terrestris</name>
    <dbReference type="NCBI Taxonomy" id="56493"/>
    <lineage>
        <taxon>Eukaryota</taxon>
        <taxon>Fungi</taxon>
        <taxon>Dikarya</taxon>
        <taxon>Basidiomycota</taxon>
        <taxon>Agaricomycotina</taxon>
        <taxon>Agaricomycetes</taxon>
        <taxon>Thelephorales</taxon>
        <taxon>Thelephoraceae</taxon>
        <taxon>Thelephora</taxon>
    </lineage>
</organism>
<name>A0A9P6HG82_9AGAM</name>
<dbReference type="SUPFAM" id="SSF81383">
    <property type="entry name" value="F-box domain"/>
    <property type="match status" value="1"/>
</dbReference>
<dbReference type="InterPro" id="IPR036047">
    <property type="entry name" value="F-box-like_dom_sf"/>
</dbReference>
<dbReference type="Gene3D" id="1.20.1280.50">
    <property type="match status" value="1"/>
</dbReference>
<dbReference type="Proteomes" id="UP000736335">
    <property type="component" value="Unassembled WGS sequence"/>
</dbReference>
<proteinExistence type="predicted"/>
<dbReference type="AlphaFoldDB" id="A0A9P6HG82"/>
<accession>A0A9P6HG82</accession>
<evidence type="ECO:0000313" key="3">
    <source>
        <dbReference type="Proteomes" id="UP000736335"/>
    </source>
</evidence>
<dbReference type="EMBL" id="WIUZ02000006">
    <property type="protein sequence ID" value="KAF9786496.1"/>
    <property type="molecule type" value="Genomic_DNA"/>
</dbReference>
<evidence type="ECO:0000313" key="2">
    <source>
        <dbReference type="EMBL" id="KAF9786496.1"/>
    </source>
</evidence>